<evidence type="ECO:0000313" key="3">
    <source>
        <dbReference type="Proteomes" id="UP000028999"/>
    </source>
</evidence>
<name>A0A078HV47_BRANA</name>
<protein>
    <submittedName>
        <fullName evidence="1">(rape) hypothetical protein</fullName>
    </submittedName>
    <submittedName>
        <fullName evidence="2">BnaA09g15300D protein</fullName>
    </submittedName>
</protein>
<reference evidence="1" key="3">
    <citation type="submission" date="2021-01" db="EMBL/GenBank/DDBJ databases">
        <authorList>
            <consortium name="Genoscope - CEA"/>
            <person name="William W."/>
        </authorList>
    </citation>
    <scope>NUCLEOTIDE SEQUENCE</scope>
</reference>
<accession>A0A078HV47</accession>
<proteinExistence type="predicted"/>
<dbReference type="Proteomes" id="UP001295469">
    <property type="component" value="Chromosome A09"/>
</dbReference>
<reference evidence="2 3" key="1">
    <citation type="journal article" date="2014" name="Science">
        <title>Plant genetics. Early allopolyploid evolution in the post-Neolithic Brassica napus oilseed genome.</title>
        <authorList>
            <person name="Chalhoub B."/>
            <person name="Denoeud F."/>
            <person name="Liu S."/>
            <person name="Parkin I.A."/>
            <person name="Tang H."/>
            <person name="Wang X."/>
            <person name="Chiquet J."/>
            <person name="Belcram H."/>
            <person name="Tong C."/>
            <person name="Samans B."/>
            <person name="Correa M."/>
            <person name="Da Silva C."/>
            <person name="Just J."/>
            <person name="Falentin C."/>
            <person name="Koh C.S."/>
            <person name="Le Clainche I."/>
            <person name="Bernard M."/>
            <person name="Bento P."/>
            <person name="Noel B."/>
            <person name="Labadie K."/>
            <person name="Alberti A."/>
            <person name="Charles M."/>
            <person name="Arnaud D."/>
            <person name="Guo H."/>
            <person name="Daviaud C."/>
            <person name="Alamery S."/>
            <person name="Jabbari K."/>
            <person name="Zhao M."/>
            <person name="Edger P.P."/>
            <person name="Chelaifa H."/>
            <person name="Tack D."/>
            <person name="Lassalle G."/>
            <person name="Mestiri I."/>
            <person name="Schnel N."/>
            <person name="Le Paslier M.C."/>
            <person name="Fan G."/>
            <person name="Renault V."/>
            <person name="Bayer P.E."/>
            <person name="Golicz A.A."/>
            <person name="Manoli S."/>
            <person name="Lee T.H."/>
            <person name="Thi V.H."/>
            <person name="Chalabi S."/>
            <person name="Hu Q."/>
            <person name="Fan C."/>
            <person name="Tollenaere R."/>
            <person name="Lu Y."/>
            <person name="Battail C."/>
            <person name="Shen J."/>
            <person name="Sidebottom C.H."/>
            <person name="Wang X."/>
            <person name="Canaguier A."/>
            <person name="Chauveau A."/>
            <person name="Berard A."/>
            <person name="Deniot G."/>
            <person name="Guan M."/>
            <person name="Liu Z."/>
            <person name="Sun F."/>
            <person name="Lim Y.P."/>
            <person name="Lyons E."/>
            <person name="Town C.D."/>
            <person name="Bancroft I."/>
            <person name="Wang X."/>
            <person name="Meng J."/>
            <person name="Ma J."/>
            <person name="Pires J.C."/>
            <person name="King G.J."/>
            <person name="Brunel D."/>
            <person name="Delourme R."/>
            <person name="Renard M."/>
            <person name="Aury J.M."/>
            <person name="Adams K.L."/>
            <person name="Batley J."/>
            <person name="Snowdon R.J."/>
            <person name="Tost J."/>
            <person name="Edwards D."/>
            <person name="Zhou Y."/>
            <person name="Hua W."/>
            <person name="Sharpe A.G."/>
            <person name="Paterson A.H."/>
            <person name="Guan C."/>
            <person name="Wincker P."/>
        </authorList>
    </citation>
    <scope>NUCLEOTIDE SEQUENCE [LARGE SCALE GENOMIC DNA]</scope>
    <source>
        <strain evidence="3">cv. Darmor-bzh</strain>
    </source>
</reference>
<keyword evidence="3" id="KW-1185">Reference proteome</keyword>
<dbReference type="PaxDb" id="3708-A0A078HV47"/>
<reference evidence="2" key="2">
    <citation type="submission" date="2014-06" db="EMBL/GenBank/DDBJ databases">
        <authorList>
            <person name="Genoscope - CEA"/>
        </authorList>
    </citation>
    <scope>NUCLEOTIDE SEQUENCE</scope>
</reference>
<dbReference type="Gramene" id="CDY41702">
    <property type="protein sequence ID" value="CDY41702"/>
    <property type="gene ID" value="GSBRNA2T00073408001"/>
</dbReference>
<sequence length="83" mass="9314">MFDGSIKAHVEVKEDFGDLKNPATVDEQLAEERLCRDRRSHSPKALTVDACYQKEDWQDTWRACRAGLGHGARGRGPQGPNSF</sequence>
<dbReference type="OMA" id="ACYQKED"/>
<dbReference type="AlphaFoldDB" id="A0A078HV47"/>
<dbReference type="EMBL" id="HG994363">
    <property type="protein sequence ID" value="CAF2040940.1"/>
    <property type="molecule type" value="Genomic_DNA"/>
</dbReference>
<gene>
    <name evidence="2" type="primary">BnaA09g15300D</name>
    <name evidence="1" type="ORF">DARMORV10_A09P19000.1</name>
    <name evidence="2" type="ORF">GSBRNA2T00073408001</name>
</gene>
<organism evidence="2 3">
    <name type="scientific">Brassica napus</name>
    <name type="common">Rape</name>
    <dbReference type="NCBI Taxonomy" id="3708"/>
    <lineage>
        <taxon>Eukaryota</taxon>
        <taxon>Viridiplantae</taxon>
        <taxon>Streptophyta</taxon>
        <taxon>Embryophyta</taxon>
        <taxon>Tracheophyta</taxon>
        <taxon>Spermatophyta</taxon>
        <taxon>Magnoliopsida</taxon>
        <taxon>eudicotyledons</taxon>
        <taxon>Gunneridae</taxon>
        <taxon>Pentapetalae</taxon>
        <taxon>rosids</taxon>
        <taxon>malvids</taxon>
        <taxon>Brassicales</taxon>
        <taxon>Brassicaceae</taxon>
        <taxon>Brassiceae</taxon>
        <taxon>Brassica</taxon>
    </lineage>
</organism>
<dbReference type="Proteomes" id="UP000028999">
    <property type="component" value="Unassembled WGS sequence"/>
</dbReference>
<evidence type="ECO:0000313" key="1">
    <source>
        <dbReference type="EMBL" id="CAF2040940.1"/>
    </source>
</evidence>
<dbReference type="EMBL" id="LK032504">
    <property type="protein sequence ID" value="CDY41702.1"/>
    <property type="molecule type" value="Genomic_DNA"/>
</dbReference>
<evidence type="ECO:0000313" key="2">
    <source>
        <dbReference type="EMBL" id="CDY41702.1"/>
    </source>
</evidence>